<evidence type="ECO:0000313" key="11">
    <source>
        <dbReference type="Proteomes" id="UP000767854"/>
    </source>
</evidence>
<feature type="domain" description="4Fe-4S ferredoxin-type" evidence="9">
    <location>
        <begin position="395"/>
        <end position="424"/>
    </location>
</feature>
<dbReference type="Gene3D" id="3.40.50.11540">
    <property type="entry name" value="NADH-ubiquinone oxidoreductase 51kDa subunit"/>
    <property type="match status" value="1"/>
</dbReference>
<dbReference type="Pfam" id="PF01512">
    <property type="entry name" value="Complex1_51K"/>
    <property type="match status" value="1"/>
</dbReference>
<keyword evidence="8" id="KW-1003">Cell membrane</keyword>
<dbReference type="InterPro" id="IPR011538">
    <property type="entry name" value="Nuo51_FMN-bd"/>
</dbReference>
<dbReference type="NCBIfam" id="NF003454">
    <property type="entry name" value="PRK05035.1"/>
    <property type="match status" value="1"/>
</dbReference>
<keyword evidence="4 8" id="KW-0677">Repeat</keyword>
<dbReference type="Pfam" id="PF13237">
    <property type="entry name" value="Fer4_10"/>
    <property type="match status" value="1"/>
</dbReference>
<keyword evidence="7 8" id="KW-0411">Iron-sulfur</keyword>
<dbReference type="EMBL" id="JAFBDT010000001">
    <property type="protein sequence ID" value="MBM7560770.1"/>
    <property type="molecule type" value="Genomic_DNA"/>
</dbReference>
<evidence type="ECO:0000259" key="9">
    <source>
        <dbReference type="PROSITE" id="PS51379"/>
    </source>
</evidence>
<comment type="similarity">
    <text evidence="8">Belongs to the 4Fe4S bacterial-type ferredoxin family. RnfC subfamily.</text>
</comment>
<comment type="subcellular location">
    <subcellularLocation>
        <location evidence="8">Cell membrane</location>
        <topology evidence="8">Peripheral membrane protein</topology>
    </subcellularLocation>
</comment>
<feature type="binding site" evidence="8">
    <location>
        <position position="371"/>
    </location>
    <ligand>
        <name>[4Fe-4S] cluster</name>
        <dbReference type="ChEBI" id="CHEBI:49883"/>
        <label>1</label>
    </ligand>
</feature>
<comment type="function">
    <text evidence="8">Part of a membrane-bound complex that couples electron transfer with translocation of ions across the membrane.</text>
</comment>
<evidence type="ECO:0000256" key="6">
    <source>
        <dbReference type="ARBA" id="ARBA00023004"/>
    </source>
</evidence>
<gene>
    <name evidence="8" type="primary">rnfC</name>
    <name evidence="10" type="ORF">JOC49_000279</name>
</gene>
<feature type="binding site" evidence="8">
    <location>
        <position position="407"/>
    </location>
    <ligand>
        <name>[4Fe-4S] cluster</name>
        <dbReference type="ChEBI" id="CHEBI:49883"/>
        <label>2</label>
    </ligand>
</feature>
<evidence type="ECO:0000256" key="5">
    <source>
        <dbReference type="ARBA" id="ARBA00022982"/>
    </source>
</evidence>
<dbReference type="InterPro" id="IPR026902">
    <property type="entry name" value="RnfC_N"/>
</dbReference>
<dbReference type="InterPro" id="IPR037225">
    <property type="entry name" value="Nuo51_FMN-bd_sf"/>
</dbReference>
<evidence type="ECO:0000256" key="4">
    <source>
        <dbReference type="ARBA" id="ARBA00022737"/>
    </source>
</evidence>
<dbReference type="PROSITE" id="PS00198">
    <property type="entry name" value="4FE4S_FER_1"/>
    <property type="match status" value="1"/>
</dbReference>
<comment type="subunit">
    <text evidence="8">The complex is composed of six subunits: RnfA, RnfB, RnfC, RnfD, RnfE and RnfG.</text>
</comment>
<accession>A0ABS2MMZ4</accession>
<evidence type="ECO:0000313" key="10">
    <source>
        <dbReference type="EMBL" id="MBM7560770.1"/>
    </source>
</evidence>
<comment type="cofactor">
    <cofactor evidence="8">
        <name>[4Fe-4S] cluster</name>
        <dbReference type="ChEBI" id="CHEBI:49883"/>
    </cofactor>
    <text evidence="8">Binds 2 [4Fe-4S] clusters per subunit.</text>
</comment>
<name>A0ABS2MMZ4_9FIRM</name>
<feature type="domain" description="4Fe-4S ferredoxin-type" evidence="9">
    <location>
        <begin position="355"/>
        <end position="387"/>
    </location>
</feature>
<keyword evidence="3 8" id="KW-0479">Metal-binding</keyword>
<evidence type="ECO:0000256" key="1">
    <source>
        <dbReference type="ARBA" id="ARBA00022448"/>
    </source>
</evidence>
<dbReference type="InterPro" id="IPR010208">
    <property type="entry name" value="Ion_transpt_RnfC/RsxC"/>
</dbReference>
<dbReference type="InterPro" id="IPR019554">
    <property type="entry name" value="Soluble_ligand-bd"/>
</dbReference>
<dbReference type="EC" id="7.-.-.-" evidence="8"/>
<sequence>MGLLSFKGGIHPPHAKKATEHLPIVDFLDPKIVEIPLRQHIGAPCDPIVKKGDQVKVGQLIGQAPSFVSANIHSSVSGTVLDVKKQDTAYGFETCIIIENDGQNSIHESVTPKPDYKTLSGKEIVEIIKDAGLVGMGGAGFPTHVKLSPPPEKTIDTIVLNGAECEPYLTCDHRLMLENSQSIVKGLQILMHALNVPNGYIGIENNKPDAIESMTKAAEGTGIHVVGLRTKYPQGAEKQLIYACTKREIPSGGLPMDIGVVVNNVATASTIGILFETGMPLVERICTVTGKGIKSPKNIRFKIGTPLSQLVDFCDGYAEKPGKLILGGPMMGVAQATDTLPAMKNTSGVLVFSEAEAKLPEPSLCIKCGKCVSVCPAFLEPIQISAYSLMHDYDKANAYHALDCIECGSCSFVCPAHRPLLQTIRVAKREILAKKRK</sequence>
<feature type="binding site" evidence="8">
    <location>
        <position position="414"/>
    </location>
    <ligand>
        <name>[4Fe-4S] cluster</name>
        <dbReference type="ChEBI" id="CHEBI:49883"/>
        <label>1</label>
    </ligand>
</feature>
<feature type="binding site" evidence="8">
    <location>
        <position position="404"/>
    </location>
    <ligand>
        <name>[4Fe-4S] cluster</name>
        <dbReference type="ChEBI" id="CHEBI:49883"/>
        <label>2</label>
    </ligand>
</feature>
<dbReference type="PANTHER" id="PTHR43034:SF2">
    <property type="entry name" value="ION-TRANSLOCATING OXIDOREDUCTASE COMPLEX SUBUNIT C"/>
    <property type="match status" value="1"/>
</dbReference>
<dbReference type="PROSITE" id="PS51379">
    <property type="entry name" value="4FE4S_FER_2"/>
    <property type="match status" value="2"/>
</dbReference>
<comment type="caution">
    <text evidence="10">The sequence shown here is derived from an EMBL/GenBank/DDBJ whole genome shotgun (WGS) entry which is preliminary data.</text>
</comment>
<proteinExistence type="inferred from homology"/>
<evidence type="ECO:0000256" key="8">
    <source>
        <dbReference type="HAMAP-Rule" id="MF_00461"/>
    </source>
</evidence>
<protein>
    <recommendedName>
        <fullName evidence="8">Ion-translocating oxidoreductase complex subunit C</fullName>
        <ecNumber evidence="8">7.-.-.-</ecNumber>
    </recommendedName>
    <alternativeName>
        <fullName evidence="8">Rnf electron transport complex subunit C</fullName>
    </alternativeName>
</protein>
<dbReference type="SUPFAM" id="SSF142019">
    <property type="entry name" value="Nqo1 FMN-binding domain-like"/>
    <property type="match status" value="1"/>
</dbReference>
<keyword evidence="5 8" id="KW-0249">Electron transport</keyword>
<feature type="binding site" evidence="8">
    <location>
        <position position="368"/>
    </location>
    <ligand>
        <name>[4Fe-4S] cluster</name>
        <dbReference type="ChEBI" id="CHEBI:49883"/>
        <label>1</label>
    </ligand>
</feature>
<feature type="binding site" evidence="8">
    <location>
        <position position="365"/>
    </location>
    <ligand>
        <name>[4Fe-4S] cluster</name>
        <dbReference type="ChEBI" id="CHEBI:49883"/>
        <label>1</label>
    </ligand>
</feature>
<evidence type="ECO:0000256" key="2">
    <source>
        <dbReference type="ARBA" id="ARBA00022485"/>
    </source>
</evidence>
<dbReference type="InterPro" id="IPR017896">
    <property type="entry name" value="4Fe4S_Fe-S-bd"/>
</dbReference>
<feature type="binding site" evidence="8">
    <location>
        <position position="410"/>
    </location>
    <ligand>
        <name>[4Fe-4S] cluster</name>
        <dbReference type="ChEBI" id="CHEBI:49883"/>
        <label>2</label>
    </ligand>
</feature>
<keyword evidence="8" id="KW-0472">Membrane</keyword>
<organism evidence="10 11">
    <name type="scientific">Fusibacter tunisiensis</name>
    <dbReference type="NCBI Taxonomy" id="1008308"/>
    <lineage>
        <taxon>Bacteria</taxon>
        <taxon>Bacillati</taxon>
        <taxon>Bacillota</taxon>
        <taxon>Clostridia</taxon>
        <taxon>Eubacteriales</taxon>
        <taxon>Eubacteriales Family XII. Incertae Sedis</taxon>
        <taxon>Fusibacter</taxon>
    </lineage>
</organism>
<dbReference type="SUPFAM" id="SSF46548">
    <property type="entry name" value="alpha-helical ferredoxin"/>
    <property type="match status" value="1"/>
</dbReference>
<dbReference type="Pfam" id="PF13375">
    <property type="entry name" value="RnfC_N"/>
    <property type="match status" value="1"/>
</dbReference>
<evidence type="ECO:0000256" key="3">
    <source>
        <dbReference type="ARBA" id="ARBA00022723"/>
    </source>
</evidence>
<dbReference type="RefSeq" id="WP_204661427.1">
    <property type="nucleotide sequence ID" value="NZ_JAFBDT010000001.1"/>
</dbReference>
<dbReference type="Pfam" id="PF10531">
    <property type="entry name" value="SLBB"/>
    <property type="match status" value="1"/>
</dbReference>
<reference evidence="10 11" key="1">
    <citation type="submission" date="2021-01" db="EMBL/GenBank/DDBJ databases">
        <title>Genomic Encyclopedia of Type Strains, Phase IV (KMG-IV): sequencing the most valuable type-strain genomes for metagenomic binning, comparative biology and taxonomic classification.</title>
        <authorList>
            <person name="Goeker M."/>
        </authorList>
    </citation>
    <scope>NUCLEOTIDE SEQUENCE [LARGE SCALE GENOMIC DNA]</scope>
    <source>
        <strain evidence="10 11">DSM 24436</strain>
    </source>
</reference>
<dbReference type="Proteomes" id="UP000767854">
    <property type="component" value="Unassembled WGS sequence"/>
</dbReference>
<keyword evidence="6 8" id="KW-0408">Iron</keyword>
<dbReference type="InterPro" id="IPR017900">
    <property type="entry name" value="4Fe4S_Fe_S_CS"/>
</dbReference>
<feature type="binding site" evidence="8">
    <location>
        <position position="375"/>
    </location>
    <ligand>
        <name>[4Fe-4S] cluster</name>
        <dbReference type="ChEBI" id="CHEBI:49883"/>
        <label>2</label>
    </ligand>
</feature>
<keyword evidence="1 8" id="KW-0813">Transport</keyword>
<keyword evidence="2 8" id="KW-0004">4Fe-4S</keyword>
<dbReference type="NCBIfam" id="TIGR01945">
    <property type="entry name" value="rnfC"/>
    <property type="match status" value="1"/>
</dbReference>
<dbReference type="PANTHER" id="PTHR43034">
    <property type="entry name" value="ION-TRANSLOCATING OXIDOREDUCTASE COMPLEX SUBUNIT C"/>
    <property type="match status" value="1"/>
</dbReference>
<dbReference type="HAMAP" id="MF_00461">
    <property type="entry name" value="RsxC_RnfC"/>
    <property type="match status" value="1"/>
</dbReference>
<keyword evidence="8" id="KW-1278">Translocase</keyword>
<evidence type="ECO:0000256" key="7">
    <source>
        <dbReference type="ARBA" id="ARBA00023014"/>
    </source>
</evidence>
<keyword evidence="11" id="KW-1185">Reference proteome</keyword>
<dbReference type="Gene3D" id="3.30.70.20">
    <property type="match status" value="1"/>
</dbReference>